<feature type="signal peptide" evidence="1">
    <location>
        <begin position="1"/>
        <end position="25"/>
    </location>
</feature>
<accession>A0A316UGV8</accession>
<proteinExistence type="predicted"/>
<organism evidence="2 3">
    <name type="scientific">Jaminaea rosea</name>
    <dbReference type="NCBI Taxonomy" id="1569628"/>
    <lineage>
        <taxon>Eukaryota</taxon>
        <taxon>Fungi</taxon>
        <taxon>Dikarya</taxon>
        <taxon>Basidiomycota</taxon>
        <taxon>Ustilaginomycotina</taxon>
        <taxon>Exobasidiomycetes</taxon>
        <taxon>Microstromatales</taxon>
        <taxon>Microstromatales incertae sedis</taxon>
        <taxon>Jaminaea</taxon>
    </lineage>
</organism>
<dbReference type="GeneID" id="37030415"/>
<name>A0A316UGV8_9BASI</name>
<dbReference type="EMBL" id="KZ819681">
    <property type="protein sequence ID" value="PWN24430.1"/>
    <property type="molecule type" value="Genomic_DNA"/>
</dbReference>
<dbReference type="AlphaFoldDB" id="A0A316UGV8"/>
<evidence type="ECO:0000256" key="1">
    <source>
        <dbReference type="SAM" id="SignalP"/>
    </source>
</evidence>
<reference evidence="2 3" key="1">
    <citation type="journal article" date="2018" name="Mol. Biol. Evol.">
        <title>Broad Genomic Sampling Reveals a Smut Pathogenic Ancestry of the Fungal Clade Ustilaginomycotina.</title>
        <authorList>
            <person name="Kijpornyongpan T."/>
            <person name="Mondo S.J."/>
            <person name="Barry K."/>
            <person name="Sandor L."/>
            <person name="Lee J."/>
            <person name="Lipzen A."/>
            <person name="Pangilinan J."/>
            <person name="LaButti K."/>
            <person name="Hainaut M."/>
            <person name="Henrissat B."/>
            <person name="Grigoriev I.V."/>
            <person name="Spatafora J.W."/>
            <person name="Aime M.C."/>
        </authorList>
    </citation>
    <scope>NUCLEOTIDE SEQUENCE [LARGE SCALE GENOMIC DNA]</scope>
    <source>
        <strain evidence="2 3">MCA 5214</strain>
    </source>
</reference>
<protein>
    <submittedName>
        <fullName evidence="2">Uncharacterized protein</fullName>
    </submittedName>
</protein>
<feature type="chain" id="PRO_5016237185" evidence="1">
    <location>
        <begin position="26"/>
        <end position="152"/>
    </location>
</feature>
<dbReference type="Proteomes" id="UP000245884">
    <property type="component" value="Unassembled WGS sequence"/>
</dbReference>
<keyword evidence="1" id="KW-0732">Signal</keyword>
<evidence type="ECO:0000313" key="3">
    <source>
        <dbReference type="Proteomes" id="UP000245884"/>
    </source>
</evidence>
<sequence length="152" mass="17344">MLSFNSAPARLMPFLWLAALPLTASNHVTCSWDGPGAHVDPTKHNFTLYCKAEGYRFDVPGFAAYICEKEEAIWDNRVADYGFLREETLEMRTACNGDGFAGDKCRFSNWGICIPDEHGAGECKYVNKFDDCEWPQTFKWAKAPRYVSIYYQ</sequence>
<gene>
    <name evidence="2" type="ORF">BDZ90DRAFT_263273</name>
</gene>
<dbReference type="RefSeq" id="XP_025359042.1">
    <property type="nucleotide sequence ID" value="XM_025508592.1"/>
</dbReference>
<evidence type="ECO:0000313" key="2">
    <source>
        <dbReference type="EMBL" id="PWN24430.1"/>
    </source>
</evidence>
<keyword evidence="3" id="KW-1185">Reference proteome</keyword>